<evidence type="ECO:0000313" key="1">
    <source>
        <dbReference type="EMBL" id="KAJ7018595.1"/>
    </source>
</evidence>
<sequence length="341" mass="38227">MASETRRARITEINEEIARLVAERHALSESLTFPVVTLPVEITSQIFLHCLPDNPLDPTAFNPSIVLGHVCRQWRGVALSLPQLWSAWSLAVDGVISNNLIIPSLELWQSRSQNRPLTIRLHHQDGAGPDVTSADEHWWQTAGDSANLILPTIFPHHQRWEHVEFNLPLTLLRTLANATPNYVLPYLTHLLLGSIQEDWGGDDASENRPITLFANAPRLRSLHLVLEAQCHLHRLDHVHLPYAQLTSFTGTNFSAPECLAVLAQTASLVECVFYVVTRFQPPHFMTPILSHLKSLKLFANGPRAQAVIVLENLRLPSLDTLIIGHDELNVPNTLQLLSERS</sequence>
<evidence type="ECO:0000313" key="2">
    <source>
        <dbReference type="Proteomes" id="UP001218188"/>
    </source>
</evidence>
<comment type="caution">
    <text evidence="1">The sequence shown here is derived from an EMBL/GenBank/DDBJ whole genome shotgun (WGS) entry which is preliminary data.</text>
</comment>
<keyword evidence="2" id="KW-1185">Reference proteome</keyword>
<protein>
    <recommendedName>
        <fullName evidence="3">F-box domain-containing protein</fullName>
    </recommendedName>
</protein>
<dbReference type="Proteomes" id="UP001218188">
    <property type="component" value="Unassembled WGS sequence"/>
</dbReference>
<name>A0AAD6S2A5_9AGAR</name>
<dbReference type="AlphaFoldDB" id="A0AAD6S2A5"/>
<reference evidence="1" key="1">
    <citation type="submission" date="2023-03" db="EMBL/GenBank/DDBJ databases">
        <title>Massive genome expansion in bonnet fungi (Mycena s.s.) driven by repeated elements and novel gene families across ecological guilds.</title>
        <authorList>
            <consortium name="Lawrence Berkeley National Laboratory"/>
            <person name="Harder C.B."/>
            <person name="Miyauchi S."/>
            <person name="Viragh M."/>
            <person name="Kuo A."/>
            <person name="Thoen E."/>
            <person name="Andreopoulos B."/>
            <person name="Lu D."/>
            <person name="Skrede I."/>
            <person name="Drula E."/>
            <person name="Henrissat B."/>
            <person name="Morin E."/>
            <person name="Kohler A."/>
            <person name="Barry K."/>
            <person name="LaButti K."/>
            <person name="Morin E."/>
            <person name="Salamov A."/>
            <person name="Lipzen A."/>
            <person name="Mereny Z."/>
            <person name="Hegedus B."/>
            <person name="Baldrian P."/>
            <person name="Stursova M."/>
            <person name="Weitz H."/>
            <person name="Taylor A."/>
            <person name="Grigoriev I.V."/>
            <person name="Nagy L.G."/>
            <person name="Martin F."/>
            <person name="Kauserud H."/>
        </authorList>
    </citation>
    <scope>NUCLEOTIDE SEQUENCE</scope>
    <source>
        <strain evidence="1">CBHHK200</strain>
    </source>
</reference>
<proteinExistence type="predicted"/>
<organism evidence="1 2">
    <name type="scientific">Mycena alexandri</name>
    <dbReference type="NCBI Taxonomy" id="1745969"/>
    <lineage>
        <taxon>Eukaryota</taxon>
        <taxon>Fungi</taxon>
        <taxon>Dikarya</taxon>
        <taxon>Basidiomycota</taxon>
        <taxon>Agaricomycotina</taxon>
        <taxon>Agaricomycetes</taxon>
        <taxon>Agaricomycetidae</taxon>
        <taxon>Agaricales</taxon>
        <taxon>Marasmiineae</taxon>
        <taxon>Mycenaceae</taxon>
        <taxon>Mycena</taxon>
    </lineage>
</organism>
<accession>A0AAD6S2A5</accession>
<gene>
    <name evidence="1" type="ORF">C8F04DRAFT_977008</name>
</gene>
<evidence type="ECO:0008006" key="3">
    <source>
        <dbReference type="Google" id="ProtNLM"/>
    </source>
</evidence>
<feature type="non-terminal residue" evidence="1">
    <location>
        <position position="341"/>
    </location>
</feature>
<dbReference type="EMBL" id="JARJCM010000332">
    <property type="protein sequence ID" value="KAJ7018595.1"/>
    <property type="molecule type" value="Genomic_DNA"/>
</dbReference>